<keyword evidence="1" id="KW-0802">TPR repeat</keyword>
<organism evidence="2 3">
    <name type="scientific">Fusobacterium nucleatum</name>
    <dbReference type="NCBI Taxonomy" id="851"/>
    <lineage>
        <taxon>Bacteria</taxon>
        <taxon>Fusobacteriati</taxon>
        <taxon>Fusobacteriota</taxon>
        <taxon>Fusobacteriia</taxon>
        <taxon>Fusobacteriales</taxon>
        <taxon>Fusobacteriaceae</taxon>
        <taxon>Fusobacterium</taxon>
    </lineage>
</organism>
<dbReference type="Gene3D" id="1.25.40.10">
    <property type="entry name" value="Tetratricopeptide repeat domain"/>
    <property type="match status" value="1"/>
</dbReference>
<reference evidence="3" key="1">
    <citation type="submission" date="2016-01" db="EMBL/GenBank/DDBJ databases">
        <authorList>
            <person name="Mitreva M."/>
            <person name="Pepin K.H."/>
            <person name="Mihindukulasuriya K.A."/>
            <person name="Fulton R."/>
            <person name="Fronick C."/>
            <person name="O'Laughlin M."/>
            <person name="Miner T."/>
            <person name="Herter B."/>
            <person name="Rosa B.A."/>
            <person name="Cordes M."/>
            <person name="Tomlinson C."/>
            <person name="Wollam A."/>
            <person name="Palsikar V.B."/>
            <person name="Mardis E.R."/>
            <person name="Wilson R.K."/>
        </authorList>
    </citation>
    <scope>NUCLEOTIDE SEQUENCE [LARGE SCALE GENOMIC DNA]</scope>
    <source>
        <strain evidence="3">MJR7757B</strain>
    </source>
</reference>
<dbReference type="SUPFAM" id="SSF48452">
    <property type="entry name" value="TPR-like"/>
    <property type="match status" value="1"/>
</dbReference>
<name>A0A133NUJ0_FUSNU</name>
<gene>
    <name evidence="2" type="ORF">HMPREF3221_01305</name>
</gene>
<dbReference type="PATRIC" id="fig|851.8.peg.1311"/>
<sequence>MNNLGELKMAMNKKIAIVIGLGILISGCLNANKEKNYNFIKGLNEYQKNDKVSALENYKKAYELDKNNVVLLNEIAYLYVDLGNYEEAENYYKKALEIKPNDENSLKNLLQLLYLQNKRIEMKKYIPMIIDRNSFVYNLNNFRVAILENEKSEIEKYLLKISSNDRFLEEYNESFYKDLLDVANLSGNTIKYSNTIFEKAYKKYSNKNKDIVRIYANFLIEIKEYRKAEDILMKYIVNNEDNLDEYALLKTLYTKENNRQKLENLKKILRNKI</sequence>
<dbReference type="InterPro" id="IPR011990">
    <property type="entry name" value="TPR-like_helical_dom_sf"/>
</dbReference>
<accession>A0A133NUJ0</accession>
<dbReference type="Pfam" id="PF00515">
    <property type="entry name" value="TPR_1"/>
    <property type="match status" value="1"/>
</dbReference>
<dbReference type="eggNOG" id="COG3063">
    <property type="taxonomic scope" value="Bacteria"/>
</dbReference>
<dbReference type="PROSITE" id="PS50293">
    <property type="entry name" value="TPR_REGION"/>
    <property type="match status" value="1"/>
</dbReference>
<dbReference type="Proteomes" id="UP000070401">
    <property type="component" value="Unassembled WGS sequence"/>
</dbReference>
<feature type="repeat" description="TPR" evidence="1">
    <location>
        <begin position="69"/>
        <end position="102"/>
    </location>
</feature>
<dbReference type="InterPro" id="IPR019734">
    <property type="entry name" value="TPR_rpt"/>
</dbReference>
<evidence type="ECO:0000256" key="1">
    <source>
        <dbReference type="PROSITE-ProRule" id="PRU00339"/>
    </source>
</evidence>
<dbReference type="AlphaFoldDB" id="A0A133NUJ0"/>
<dbReference type="PROSITE" id="PS50005">
    <property type="entry name" value="TPR"/>
    <property type="match status" value="1"/>
</dbReference>
<comment type="caution">
    <text evidence="2">The sequence shown here is derived from an EMBL/GenBank/DDBJ whole genome shotgun (WGS) entry which is preliminary data.</text>
</comment>
<keyword evidence="3" id="KW-1185">Reference proteome</keyword>
<evidence type="ECO:0000313" key="3">
    <source>
        <dbReference type="Proteomes" id="UP000070401"/>
    </source>
</evidence>
<protein>
    <submittedName>
        <fullName evidence="2">Tetratricopeptide repeat protein</fullName>
    </submittedName>
</protein>
<dbReference type="STRING" id="1408287.GCA_000493815_00197"/>
<dbReference type="SMART" id="SM00028">
    <property type="entry name" value="TPR"/>
    <property type="match status" value="2"/>
</dbReference>
<proteinExistence type="predicted"/>
<evidence type="ECO:0000313" key="2">
    <source>
        <dbReference type="EMBL" id="KXA19948.1"/>
    </source>
</evidence>
<dbReference type="EMBL" id="LRPY01000131">
    <property type="protein sequence ID" value="KXA19948.1"/>
    <property type="molecule type" value="Genomic_DNA"/>
</dbReference>